<protein>
    <submittedName>
        <fullName evidence="2">Calpain-2 catalytic subunit</fullName>
    </submittedName>
</protein>
<dbReference type="Proteomes" id="UP000325081">
    <property type="component" value="Unassembled WGS sequence"/>
</dbReference>
<comment type="caution">
    <text evidence="2">The sequence shown here is derived from an EMBL/GenBank/DDBJ whole genome shotgun (WGS) entry which is preliminary data.</text>
</comment>
<dbReference type="PANTHER" id="PTHR33494:SF27">
    <property type="entry name" value="ATP-DEPENDENT DNA HELICASE"/>
    <property type="match status" value="1"/>
</dbReference>
<accession>A0A5A7Q3N8</accession>
<dbReference type="EMBL" id="BKCP01005683">
    <property type="protein sequence ID" value="GER39506.1"/>
    <property type="molecule type" value="Genomic_DNA"/>
</dbReference>
<evidence type="ECO:0000259" key="1">
    <source>
        <dbReference type="Pfam" id="PF24818"/>
    </source>
</evidence>
<reference evidence="3" key="1">
    <citation type="journal article" date="2019" name="Curr. Biol.">
        <title>Genome Sequence of Striga asiatica Provides Insight into the Evolution of Plant Parasitism.</title>
        <authorList>
            <person name="Yoshida S."/>
            <person name="Kim S."/>
            <person name="Wafula E.K."/>
            <person name="Tanskanen J."/>
            <person name="Kim Y.M."/>
            <person name="Honaas L."/>
            <person name="Yang Z."/>
            <person name="Spallek T."/>
            <person name="Conn C.E."/>
            <person name="Ichihashi Y."/>
            <person name="Cheong K."/>
            <person name="Cui S."/>
            <person name="Der J.P."/>
            <person name="Gundlach H."/>
            <person name="Jiao Y."/>
            <person name="Hori C."/>
            <person name="Ishida J.K."/>
            <person name="Kasahara H."/>
            <person name="Kiba T."/>
            <person name="Kim M.S."/>
            <person name="Koo N."/>
            <person name="Laohavisit A."/>
            <person name="Lee Y.H."/>
            <person name="Lumba S."/>
            <person name="McCourt P."/>
            <person name="Mortimer J.C."/>
            <person name="Mutuku J.M."/>
            <person name="Nomura T."/>
            <person name="Sasaki-Sekimoto Y."/>
            <person name="Seto Y."/>
            <person name="Wang Y."/>
            <person name="Wakatake T."/>
            <person name="Sakakibara H."/>
            <person name="Demura T."/>
            <person name="Yamaguchi S."/>
            <person name="Yoneyama K."/>
            <person name="Manabe R.I."/>
            <person name="Nelson D.C."/>
            <person name="Schulman A.H."/>
            <person name="Timko M.P."/>
            <person name="dePamphilis C.W."/>
            <person name="Choi D."/>
            <person name="Shirasu K."/>
        </authorList>
    </citation>
    <scope>NUCLEOTIDE SEQUENCE [LARGE SCALE GENOMIC DNA]</scope>
    <source>
        <strain evidence="3">cv. UVA1</strain>
    </source>
</reference>
<sequence>MVKAMMGSLHSEDFSEEIYGSLVKRSRLATAPSDQPMLQYNPLDEPSPLGLRLRKSPSLLDLIQRRLSQGNTVGISMSPSETIDTENKKAVKGFSSVSSANEKLKASNFPGLLLRIGSWEYLSRYEGDLVVKCYYAKHKLVWEVLEGGLKSKIEIQWSDIMGLKADCPVNDPGILTIMLARPPAFFRETNPQPRKHTLWQATADFTDGQASLNKLHSLQCPPGVLNKHYEKLIQCDTRLAILSQLLELDVGSPYFEPEASIGENSEESIVAAQLSSLKFEDKHFPGKNVSKEVTSPSSVMDTQAIDGMSMSDLVNHLENRISEQMTCRNFPSARASECQEMLENIAEVLLNDTQCSTGLDEQSLMKKVNSLCSLLHGPDAEFEAHCGPVSEDNIFYENCTDNAIETSEGLVEFGPAMQRPDSFGDLLLHLPRIASLPKFSNFLFGIEEDDEEFTRRPN</sequence>
<proteinExistence type="predicted"/>
<name>A0A5A7Q3N8_STRAF</name>
<dbReference type="AlphaFoldDB" id="A0A5A7Q3N8"/>
<evidence type="ECO:0000313" key="3">
    <source>
        <dbReference type="Proteomes" id="UP000325081"/>
    </source>
</evidence>
<gene>
    <name evidence="2" type="ORF">STAS_16119</name>
</gene>
<dbReference type="Pfam" id="PF24818">
    <property type="entry name" value="PH_TRF2_HOY1"/>
    <property type="match status" value="1"/>
</dbReference>
<evidence type="ECO:0000313" key="2">
    <source>
        <dbReference type="EMBL" id="GER39506.1"/>
    </source>
</evidence>
<feature type="domain" description="TRF2/HOY1 PH-like" evidence="1">
    <location>
        <begin position="108"/>
        <end position="226"/>
    </location>
</feature>
<organism evidence="2 3">
    <name type="scientific">Striga asiatica</name>
    <name type="common">Asiatic witchweed</name>
    <name type="synonym">Buchnera asiatica</name>
    <dbReference type="NCBI Taxonomy" id="4170"/>
    <lineage>
        <taxon>Eukaryota</taxon>
        <taxon>Viridiplantae</taxon>
        <taxon>Streptophyta</taxon>
        <taxon>Embryophyta</taxon>
        <taxon>Tracheophyta</taxon>
        <taxon>Spermatophyta</taxon>
        <taxon>Magnoliopsida</taxon>
        <taxon>eudicotyledons</taxon>
        <taxon>Gunneridae</taxon>
        <taxon>Pentapetalae</taxon>
        <taxon>asterids</taxon>
        <taxon>lamiids</taxon>
        <taxon>Lamiales</taxon>
        <taxon>Orobanchaceae</taxon>
        <taxon>Buchnereae</taxon>
        <taxon>Striga</taxon>
    </lineage>
</organism>
<dbReference type="PANTHER" id="PTHR33494">
    <property type="entry name" value="OS02G0793800 PROTEIN"/>
    <property type="match status" value="1"/>
</dbReference>
<dbReference type="InterPro" id="IPR057939">
    <property type="entry name" value="TRF2_HOY1_PH"/>
</dbReference>
<dbReference type="OrthoDB" id="1516808at2759"/>
<keyword evidence="3" id="KW-1185">Reference proteome</keyword>